<dbReference type="InterPro" id="IPR037185">
    <property type="entry name" value="EmrE-like"/>
</dbReference>
<evidence type="ECO:0000256" key="1">
    <source>
        <dbReference type="ARBA" id="ARBA00004141"/>
    </source>
</evidence>
<dbReference type="PANTHER" id="PTHR32322">
    <property type="entry name" value="INNER MEMBRANE TRANSPORTER"/>
    <property type="match status" value="1"/>
</dbReference>
<evidence type="ECO:0000256" key="5">
    <source>
        <dbReference type="SAM" id="Phobius"/>
    </source>
</evidence>
<feature type="transmembrane region" description="Helical" evidence="5">
    <location>
        <begin position="214"/>
        <end position="232"/>
    </location>
</feature>
<name>A0A554NFK6_9EURY</name>
<feature type="transmembrane region" description="Helical" evidence="5">
    <location>
        <begin position="119"/>
        <end position="142"/>
    </location>
</feature>
<feature type="transmembrane region" description="Helical" evidence="5">
    <location>
        <begin position="60"/>
        <end position="81"/>
    </location>
</feature>
<feature type="transmembrane region" description="Helical" evidence="5">
    <location>
        <begin position="93"/>
        <end position="113"/>
    </location>
</feature>
<sequence>MSRGRRSTGRTRNVDTAAGRSPPVRYRNVTLFLVLAAAWGSAFMAIKAGLAPDYFGPAPVLFAAVRYDVAGVLMLGYAAYATDHPRPVGLREWAAVTVGAVLLIAGYHAFLFIGETDPAVTSAGAAVIVSLSPVMTTVFARAIIPDERLTAVGVVGLLLGLVGVVLLARPDPGNLLAGGVVAKSFVFCAVLCFSFGSVLTRWLDAGLPIETMEAYAMVGGALLMHGISLAIGESPAVAVDALTGAGSLGAIAAVGYLSLVASAAGFLIYFDLLDRLGPIEINLVSYVAPVFAAAAGFAFLGEVVDLLTAVGFLVILVGFALVKRREIRQELPALRRAVTRSRSD</sequence>
<accession>A0A554NFK6</accession>
<dbReference type="InterPro" id="IPR000620">
    <property type="entry name" value="EamA_dom"/>
</dbReference>
<keyword evidence="4 5" id="KW-0472">Membrane</keyword>
<evidence type="ECO:0000313" key="7">
    <source>
        <dbReference type="EMBL" id="TSD16095.1"/>
    </source>
</evidence>
<dbReference type="OrthoDB" id="17861at2157"/>
<dbReference type="AlphaFoldDB" id="A0A554NFK6"/>
<keyword evidence="2 5" id="KW-0812">Transmembrane</keyword>
<feature type="domain" description="EamA" evidence="6">
    <location>
        <begin position="30"/>
        <end position="168"/>
    </location>
</feature>
<comment type="subcellular location">
    <subcellularLocation>
        <location evidence="1">Membrane</location>
        <topology evidence="1">Multi-pass membrane protein</topology>
    </subcellularLocation>
</comment>
<feature type="transmembrane region" description="Helical" evidence="5">
    <location>
        <begin position="306"/>
        <end position="322"/>
    </location>
</feature>
<evidence type="ECO:0000256" key="2">
    <source>
        <dbReference type="ARBA" id="ARBA00022692"/>
    </source>
</evidence>
<keyword evidence="3 5" id="KW-1133">Transmembrane helix</keyword>
<gene>
    <name evidence="7" type="ORF">DP107_02670</name>
</gene>
<dbReference type="Proteomes" id="UP000319894">
    <property type="component" value="Unassembled WGS sequence"/>
</dbReference>
<dbReference type="InterPro" id="IPR050638">
    <property type="entry name" value="AA-Vitamin_Transporters"/>
</dbReference>
<reference evidence="7 8" key="1">
    <citation type="submission" date="2018-06" db="EMBL/GenBank/DDBJ databases">
        <title>Natronomonas sp. F16-60 a new haloarchaeon isolated from a solar saltern of Isla Cristina, Huelva, Spain.</title>
        <authorList>
            <person name="Duran-Viseras A."/>
            <person name="Sanchez-Porro C."/>
            <person name="Ventosa A."/>
        </authorList>
    </citation>
    <scope>NUCLEOTIDE SEQUENCE [LARGE SCALE GENOMIC DNA]</scope>
    <source>
        <strain evidence="7 8">F16-60</strain>
    </source>
</reference>
<proteinExistence type="predicted"/>
<dbReference type="EMBL" id="QMDX01000001">
    <property type="protein sequence ID" value="TSD16095.1"/>
    <property type="molecule type" value="Genomic_DNA"/>
</dbReference>
<evidence type="ECO:0000256" key="3">
    <source>
        <dbReference type="ARBA" id="ARBA00022989"/>
    </source>
</evidence>
<dbReference type="InParanoid" id="A0A554NFK6"/>
<dbReference type="GO" id="GO:0016020">
    <property type="term" value="C:membrane"/>
    <property type="evidence" value="ECO:0007669"/>
    <property type="project" value="UniProtKB-SubCell"/>
</dbReference>
<feature type="transmembrane region" description="Helical" evidence="5">
    <location>
        <begin position="29"/>
        <end position="48"/>
    </location>
</feature>
<protein>
    <submittedName>
        <fullName evidence="7">EamA/RhaT family transporter</fullName>
    </submittedName>
</protein>
<keyword evidence="8" id="KW-1185">Reference proteome</keyword>
<organism evidence="7 8">
    <name type="scientific">Haloglomus irregulare</name>
    <dbReference type="NCBI Taxonomy" id="2234134"/>
    <lineage>
        <taxon>Archaea</taxon>
        <taxon>Methanobacteriati</taxon>
        <taxon>Methanobacteriota</taxon>
        <taxon>Stenosarchaea group</taxon>
        <taxon>Halobacteria</taxon>
        <taxon>Halobacteriales</taxon>
        <taxon>Natronomonadaceae</taxon>
        <taxon>Haloglomus</taxon>
    </lineage>
</organism>
<evidence type="ECO:0000259" key="6">
    <source>
        <dbReference type="Pfam" id="PF00892"/>
    </source>
</evidence>
<comment type="caution">
    <text evidence="7">The sequence shown here is derived from an EMBL/GenBank/DDBJ whole genome shotgun (WGS) entry which is preliminary data.</text>
</comment>
<dbReference type="Pfam" id="PF00892">
    <property type="entry name" value="EamA"/>
    <property type="match status" value="2"/>
</dbReference>
<feature type="transmembrane region" description="Helical" evidence="5">
    <location>
        <begin position="281"/>
        <end position="300"/>
    </location>
</feature>
<feature type="transmembrane region" description="Helical" evidence="5">
    <location>
        <begin position="180"/>
        <end position="202"/>
    </location>
</feature>
<feature type="transmembrane region" description="Helical" evidence="5">
    <location>
        <begin position="149"/>
        <end position="168"/>
    </location>
</feature>
<evidence type="ECO:0000256" key="4">
    <source>
        <dbReference type="ARBA" id="ARBA00023136"/>
    </source>
</evidence>
<feature type="transmembrane region" description="Helical" evidence="5">
    <location>
        <begin position="244"/>
        <end position="269"/>
    </location>
</feature>
<feature type="domain" description="EamA" evidence="6">
    <location>
        <begin position="185"/>
        <end position="322"/>
    </location>
</feature>
<dbReference type="SUPFAM" id="SSF103481">
    <property type="entry name" value="Multidrug resistance efflux transporter EmrE"/>
    <property type="match status" value="2"/>
</dbReference>
<dbReference type="PANTHER" id="PTHR32322:SF2">
    <property type="entry name" value="EAMA DOMAIN-CONTAINING PROTEIN"/>
    <property type="match status" value="1"/>
</dbReference>
<evidence type="ECO:0000313" key="8">
    <source>
        <dbReference type="Proteomes" id="UP000319894"/>
    </source>
</evidence>